<evidence type="ECO:0000313" key="2">
    <source>
        <dbReference type="EMBL" id="AGA28460.1"/>
    </source>
</evidence>
<evidence type="ECO:0000313" key="3">
    <source>
        <dbReference type="Proteomes" id="UP000010798"/>
    </source>
</evidence>
<dbReference type="AlphaFoldDB" id="L0DHY5"/>
<gene>
    <name evidence="2" type="ordered locus">Sinac_4259</name>
</gene>
<keyword evidence="3" id="KW-1185">Reference proteome</keyword>
<name>L0DHY5_SINAD</name>
<feature type="region of interest" description="Disordered" evidence="1">
    <location>
        <begin position="1"/>
        <end position="20"/>
    </location>
</feature>
<dbReference type="KEGG" id="saci:Sinac_4259"/>
<proteinExistence type="predicted"/>
<dbReference type="HOGENOM" id="CLU_2371254_0_0_0"/>
<accession>L0DHY5</accession>
<dbReference type="RefSeq" id="WP_015247587.1">
    <property type="nucleotide sequence ID" value="NC_019892.1"/>
</dbReference>
<protein>
    <submittedName>
        <fullName evidence="2">Uncharacterized protein</fullName>
    </submittedName>
</protein>
<dbReference type="EMBL" id="CP003364">
    <property type="protein sequence ID" value="AGA28460.1"/>
    <property type="molecule type" value="Genomic_DNA"/>
</dbReference>
<organism evidence="2 3">
    <name type="scientific">Singulisphaera acidiphila (strain ATCC BAA-1392 / DSM 18658 / VKM B-2454 / MOB10)</name>
    <dbReference type="NCBI Taxonomy" id="886293"/>
    <lineage>
        <taxon>Bacteria</taxon>
        <taxon>Pseudomonadati</taxon>
        <taxon>Planctomycetota</taxon>
        <taxon>Planctomycetia</taxon>
        <taxon>Isosphaerales</taxon>
        <taxon>Isosphaeraceae</taxon>
        <taxon>Singulisphaera</taxon>
    </lineage>
</organism>
<dbReference type="Proteomes" id="UP000010798">
    <property type="component" value="Chromosome"/>
</dbReference>
<evidence type="ECO:0000256" key="1">
    <source>
        <dbReference type="SAM" id="MobiDB-lite"/>
    </source>
</evidence>
<sequence length="95" mass="10322">MTDDEPSSPISRGPFFSNEGPDDGLVMLGKAPFLEVLDGARKVIGTAWPVGAIPSRKGMAQLWFLEVGQIGLPGVYVCRRKIFVRIMDTAEDSPD</sequence>
<dbReference type="OrthoDB" id="298184at2"/>
<reference evidence="2 3" key="1">
    <citation type="submission" date="2012-02" db="EMBL/GenBank/DDBJ databases">
        <title>Complete sequence of chromosome of Singulisphaera acidiphila DSM 18658.</title>
        <authorList>
            <consortium name="US DOE Joint Genome Institute (JGI-PGF)"/>
            <person name="Lucas S."/>
            <person name="Copeland A."/>
            <person name="Lapidus A."/>
            <person name="Glavina del Rio T."/>
            <person name="Dalin E."/>
            <person name="Tice H."/>
            <person name="Bruce D."/>
            <person name="Goodwin L."/>
            <person name="Pitluck S."/>
            <person name="Peters L."/>
            <person name="Ovchinnikova G."/>
            <person name="Chertkov O."/>
            <person name="Kyrpides N."/>
            <person name="Mavromatis K."/>
            <person name="Ivanova N."/>
            <person name="Brettin T."/>
            <person name="Detter J.C."/>
            <person name="Han C."/>
            <person name="Larimer F."/>
            <person name="Land M."/>
            <person name="Hauser L."/>
            <person name="Markowitz V."/>
            <person name="Cheng J.-F."/>
            <person name="Hugenholtz P."/>
            <person name="Woyke T."/>
            <person name="Wu D."/>
            <person name="Tindall B."/>
            <person name="Pomrenke H."/>
            <person name="Brambilla E."/>
            <person name="Klenk H.-P."/>
            <person name="Eisen J.A."/>
        </authorList>
    </citation>
    <scope>NUCLEOTIDE SEQUENCE [LARGE SCALE GENOMIC DNA]</scope>
    <source>
        <strain evidence="3">ATCC BAA-1392 / DSM 18658 / VKM B-2454 / MOB10</strain>
    </source>
</reference>